<keyword evidence="5 11" id="KW-0812">Transmembrane</keyword>
<feature type="domain" description="CHASE" evidence="15">
    <location>
        <begin position="135"/>
        <end position="284"/>
    </location>
</feature>
<evidence type="ECO:0000256" key="3">
    <source>
        <dbReference type="ARBA" id="ARBA00012438"/>
    </source>
</evidence>
<dbReference type="Gene3D" id="3.30.565.10">
    <property type="entry name" value="Histidine kinase-like ATPase, C-terminal domain"/>
    <property type="match status" value="1"/>
</dbReference>
<dbReference type="InterPro" id="IPR003661">
    <property type="entry name" value="HisK_dim/P_dom"/>
</dbReference>
<dbReference type="PROSITE" id="PS50839">
    <property type="entry name" value="CHASE"/>
    <property type="match status" value="1"/>
</dbReference>
<evidence type="ECO:0000256" key="11">
    <source>
        <dbReference type="SAM" id="Phobius"/>
    </source>
</evidence>
<proteinExistence type="predicted"/>
<dbReference type="CDD" id="cd16922">
    <property type="entry name" value="HATPase_EvgS-ArcB-TorS-like"/>
    <property type="match status" value="1"/>
</dbReference>
<dbReference type="Pfam" id="PF08447">
    <property type="entry name" value="PAS_3"/>
    <property type="match status" value="1"/>
</dbReference>
<dbReference type="InterPro" id="IPR000014">
    <property type="entry name" value="PAS"/>
</dbReference>
<dbReference type="InterPro" id="IPR001610">
    <property type="entry name" value="PAC"/>
</dbReference>
<dbReference type="EC" id="2.7.13.3" evidence="3"/>
<feature type="transmembrane region" description="Helical" evidence="11">
    <location>
        <begin position="291"/>
        <end position="309"/>
    </location>
</feature>
<dbReference type="RefSeq" id="WP_368377222.1">
    <property type="nucleotide sequence ID" value="NZ_JBFRYB010000002.1"/>
</dbReference>
<dbReference type="SUPFAM" id="SSF47226">
    <property type="entry name" value="Histidine-containing phosphotransfer domain, HPT domain"/>
    <property type="match status" value="1"/>
</dbReference>
<comment type="subcellular location">
    <subcellularLocation>
        <location evidence="2">Membrane</location>
    </subcellularLocation>
</comment>
<dbReference type="SUPFAM" id="SSF47384">
    <property type="entry name" value="Homodimeric domain of signal transducing histidine kinase"/>
    <property type="match status" value="1"/>
</dbReference>
<dbReference type="Proteomes" id="UP001557484">
    <property type="component" value="Unassembled WGS sequence"/>
</dbReference>
<keyword evidence="4 10" id="KW-0597">Phosphoprotein</keyword>
<keyword evidence="18" id="KW-1185">Reference proteome</keyword>
<dbReference type="InterPro" id="IPR036097">
    <property type="entry name" value="HisK_dim/P_sf"/>
</dbReference>
<evidence type="ECO:0000256" key="4">
    <source>
        <dbReference type="ARBA" id="ARBA00022553"/>
    </source>
</evidence>
<evidence type="ECO:0000259" key="12">
    <source>
        <dbReference type="PROSITE" id="PS50109"/>
    </source>
</evidence>
<dbReference type="SMART" id="SM00448">
    <property type="entry name" value="REC"/>
    <property type="match status" value="2"/>
</dbReference>
<evidence type="ECO:0000256" key="1">
    <source>
        <dbReference type="ARBA" id="ARBA00000085"/>
    </source>
</evidence>
<dbReference type="PANTHER" id="PTHR45339:SF5">
    <property type="entry name" value="HISTIDINE KINASE"/>
    <property type="match status" value="1"/>
</dbReference>
<dbReference type="SUPFAM" id="SSF52172">
    <property type="entry name" value="CheY-like"/>
    <property type="match status" value="2"/>
</dbReference>
<dbReference type="InterPro" id="IPR004358">
    <property type="entry name" value="Sig_transdc_His_kin-like_C"/>
</dbReference>
<evidence type="ECO:0000259" key="13">
    <source>
        <dbReference type="PROSITE" id="PS50110"/>
    </source>
</evidence>
<evidence type="ECO:0000256" key="9">
    <source>
        <dbReference type="PROSITE-ProRule" id="PRU00110"/>
    </source>
</evidence>
<dbReference type="SMART" id="SM00388">
    <property type="entry name" value="HisKA"/>
    <property type="match status" value="1"/>
</dbReference>
<evidence type="ECO:0000313" key="17">
    <source>
        <dbReference type="EMBL" id="MEX1667108.1"/>
    </source>
</evidence>
<dbReference type="InterPro" id="IPR000700">
    <property type="entry name" value="PAS-assoc_C"/>
</dbReference>
<comment type="catalytic activity">
    <reaction evidence="1">
        <text>ATP + protein L-histidine = ADP + protein N-phospho-L-histidine.</text>
        <dbReference type="EC" id="2.7.13.3"/>
    </reaction>
</comment>
<dbReference type="Pfam" id="PF00512">
    <property type="entry name" value="HisKA"/>
    <property type="match status" value="1"/>
</dbReference>
<dbReference type="InterPro" id="IPR036890">
    <property type="entry name" value="HATPase_C_sf"/>
</dbReference>
<dbReference type="InterPro" id="IPR036641">
    <property type="entry name" value="HPT_dom_sf"/>
</dbReference>
<dbReference type="SUPFAM" id="SSF55874">
    <property type="entry name" value="ATPase domain of HSP90 chaperone/DNA topoisomerase II/histidine kinase"/>
    <property type="match status" value="1"/>
</dbReference>
<dbReference type="SMART" id="SM00387">
    <property type="entry name" value="HATPase_c"/>
    <property type="match status" value="1"/>
</dbReference>
<dbReference type="Gene3D" id="3.30.450.350">
    <property type="entry name" value="CHASE domain"/>
    <property type="match status" value="1"/>
</dbReference>
<dbReference type="Gene3D" id="3.30.450.20">
    <property type="entry name" value="PAS domain"/>
    <property type="match status" value="2"/>
</dbReference>
<keyword evidence="8 11" id="KW-0472">Membrane</keyword>
<dbReference type="InterPro" id="IPR011006">
    <property type="entry name" value="CheY-like_superfamily"/>
</dbReference>
<evidence type="ECO:0000313" key="18">
    <source>
        <dbReference type="Proteomes" id="UP001557484"/>
    </source>
</evidence>
<evidence type="ECO:0000256" key="7">
    <source>
        <dbReference type="ARBA" id="ARBA00023012"/>
    </source>
</evidence>
<feature type="domain" description="Histidine kinase" evidence="12">
    <location>
        <begin position="589"/>
        <end position="809"/>
    </location>
</feature>
<evidence type="ECO:0000256" key="8">
    <source>
        <dbReference type="ARBA" id="ARBA00023136"/>
    </source>
</evidence>
<dbReference type="PROSITE" id="PS50894">
    <property type="entry name" value="HPT"/>
    <property type="match status" value="1"/>
</dbReference>
<comment type="caution">
    <text evidence="17">The sequence shown here is derived from an EMBL/GenBank/DDBJ whole genome shotgun (WGS) entry which is preliminary data.</text>
</comment>
<dbReference type="SMART" id="SM00091">
    <property type="entry name" value="PAS"/>
    <property type="match status" value="1"/>
</dbReference>
<protein>
    <recommendedName>
        <fullName evidence="3">histidine kinase</fullName>
        <ecNumber evidence="3">2.7.13.3</ecNumber>
    </recommendedName>
</protein>
<evidence type="ECO:0000256" key="5">
    <source>
        <dbReference type="ARBA" id="ARBA00022692"/>
    </source>
</evidence>
<dbReference type="SMART" id="SM00086">
    <property type="entry name" value="PAC"/>
    <property type="match status" value="2"/>
</dbReference>
<dbReference type="PANTHER" id="PTHR45339">
    <property type="entry name" value="HYBRID SIGNAL TRANSDUCTION HISTIDINE KINASE J"/>
    <property type="match status" value="1"/>
</dbReference>
<dbReference type="NCBIfam" id="TIGR00229">
    <property type="entry name" value="sensory_box"/>
    <property type="match status" value="1"/>
</dbReference>
<sequence>MKELLARLTNNYSGKVDSDHLNAPRRPDSDNIRWLQKAIWIVTAIIIIAIGVYIDKLNNSNHKTSERSEADNALQVIAARLEGNIFGNLQTSKAMVSAVYYNPDLDQDQFAQFAQPLFDGSAQLRNITATRNLTVKYMYPVEGNEAAIGFDYHDRPDQLKDLLRARQTQQTVISGPFELIQGGQGLILRLPVVIPDGRQAIPQVWGTISAVVDLQRLYEASGLLASNSDLNIAIRKINGDTSAAFFGNSSSFYAESQPVISEIAMPSGDKWELAAIPKNGWSTLAENAYTLRVYLILAGLIIYSMIIVTCQQINRRHRNNLLLRSLFDLSPNGIALSEFKDGKFLQVNDTLLESTGYSRDEFIALNSWQLSARSKDEAEQYQIRALQKTGRYGPYERNYIRKDGSEFPVRLSGVLIHDDVGRSFVWSIIEDISAQKKTAEIMLRQQSLMRSMGAQARVGAWEYIVDADKIYWSEMTRKIFKVSDDFSPTHKNIKDFSYTRDSHLRITKAIGEAIKDGIPFSEEIKIRTESGRETWIHITGQAEFHNNSCKRIYGSVQDIDIRKKVRDELVEAKENAEAAAHAKSEFLAVMSHEIRTPMNGVLGMLNLLENSPLNTDQERKVNIAKTSAQSLLSLINDILDFSKVDAGKLELENITFNIRKLFDDIAASQALHANEKGLELIVDQSAIEQSWVSGDPARLRQIVTNLLGNAIKFTAKGNVILRAAVRPRNGKLILSCAITDTGIGIPNSEMKRLFSPFSQVDASTTRKFGGSGLGLSICKNLCELMEGSISVASKYREGSTFTFSVCLQSSSGREHGDQALIKARNRQVFIVDDNSEFKTSIAKQLRQWGAHINPVANATALLTTSDAPSQSNHANLVIIGTDNESLNEAMLLCTQLRQHPIFEKSAIVIVGNFEITDVEQIKSTGANAYYLKPVSYADLVSIINIQPHEKRFPTIANTGQGLSPPNNSKQASPADAHYNNLKHEELSQHKVLLVEDNPINQEVGRCTLDEIGLSTDIAENGKLALEMLKNAAPDYYSLILLDCQMPEMDGYQVCKLIRTGAAGDSYRAIPVVALTANAMSGDKEKCMSAGMNDYLPKPFTPEALIEKLQHWLPILSASLTSITAPRTISSQSTSDSDDELPIWVCEKALDSAMGKPALLNKLLHLFCEQIDVHISDLDRAYAASNFDELASIAHAVKGSAGQLHGTQLHQCAAKLERAGKSCELDTITPLYKEFKLHSHALKLCFENYLTEDQSEASRAELI</sequence>
<dbReference type="PRINTS" id="PR00344">
    <property type="entry name" value="BCTRLSENSOR"/>
</dbReference>
<dbReference type="CDD" id="cd17546">
    <property type="entry name" value="REC_hyHK_CKI1_RcsC-like"/>
    <property type="match status" value="1"/>
</dbReference>
<feature type="domain" description="Response regulatory" evidence="13">
    <location>
        <begin position="990"/>
        <end position="1112"/>
    </location>
</feature>
<dbReference type="InterPro" id="IPR005467">
    <property type="entry name" value="His_kinase_dom"/>
</dbReference>
<keyword evidence="6 11" id="KW-1133">Transmembrane helix</keyword>
<dbReference type="PROSITE" id="PS50113">
    <property type="entry name" value="PAC"/>
    <property type="match status" value="1"/>
</dbReference>
<dbReference type="Pfam" id="PF00072">
    <property type="entry name" value="Response_reg"/>
    <property type="match status" value="1"/>
</dbReference>
<dbReference type="Gene3D" id="1.20.120.160">
    <property type="entry name" value="HPT domain"/>
    <property type="match status" value="1"/>
</dbReference>
<reference evidence="17 18" key="1">
    <citation type="journal article" date="2011" name="Int. J. Syst. Evol. Microbiol.">
        <title>Zhongshania antarctica gen. nov., sp. nov. and Zhongshania guokunii sp. nov., gammaproteobacteria respectively isolated from coastal attached (fast) ice and surface seawater of the Antarctic.</title>
        <authorList>
            <person name="Li H.J."/>
            <person name="Zhang X.Y."/>
            <person name="Chen C.X."/>
            <person name="Zhang Y.J."/>
            <person name="Gao Z.M."/>
            <person name="Yu Y."/>
            <person name="Chen X.L."/>
            <person name="Chen B."/>
            <person name="Zhang Y.Z."/>
        </authorList>
    </citation>
    <scope>NUCLEOTIDE SEQUENCE [LARGE SCALE GENOMIC DNA]</scope>
    <source>
        <strain evidence="17 18">R06B22</strain>
    </source>
</reference>
<dbReference type="InterPro" id="IPR013655">
    <property type="entry name" value="PAS_fold_3"/>
</dbReference>
<dbReference type="Pfam" id="PF01627">
    <property type="entry name" value="Hpt"/>
    <property type="match status" value="1"/>
</dbReference>
<dbReference type="Gene3D" id="1.10.287.130">
    <property type="match status" value="1"/>
</dbReference>
<evidence type="ECO:0000256" key="6">
    <source>
        <dbReference type="ARBA" id="ARBA00022989"/>
    </source>
</evidence>
<gene>
    <name evidence="17" type="ORF">AB4875_16555</name>
</gene>
<dbReference type="SUPFAM" id="SSF55785">
    <property type="entry name" value="PYP-like sensor domain (PAS domain)"/>
    <property type="match status" value="2"/>
</dbReference>
<dbReference type="InterPro" id="IPR035965">
    <property type="entry name" value="PAS-like_dom_sf"/>
</dbReference>
<dbReference type="PROSITE" id="PS50110">
    <property type="entry name" value="RESPONSE_REGULATORY"/>
    <property type="match status" value="2"/>
</dbReference>
<evidence type="ECO:0000256" key="10">
    <source>
        <dbReference type="PROSITE-ProRule" id="PRU00169"/>
    </source>
</evidence>
<dbReference type="InterPro" id="IPR006189">
    <property type="entry name" value="CHASE_dom"/>
</dbReference>
<dbReference type="Pfam" id="PF02518">
    <property type="entry name" value="HATPase_c"/>
    <property type="match status" value="1"/>
</dbReference>
<evidence type="ECO:0000259" key="14">
    <source>
        <dbReference type="PROSITE" id="PS50113"/>
    </source>
</evidence>
<feature type="domain" description="HPt" evidence="16">
    <location>
        <begin position="1155"/>
        <end position="1262"/>
    </location>
</feature>
<feature type="domain" description="Response regulatory" evidence="13">
    <location>
        <begin position="827"/>
        <end position="947"/>
    </location>
</feature>
<dbReference type="SMART" id="SM01079">
    <property type="entry name" value="CHASE"/>
    <property type="match status" value="1"/>
</dbReference>
<dbReference type="PROSITE" id="PS50109">
    <property type="entry name" value="HIS_KIN"/>
    <property type="match status" value="1"/>
</dbReference>
<dbReference type="CDD" id="cd00130">
    <property type="entry name" value="PAS"/>
    <property type="match status" value="1"/>
</dbReference>
<dbReference type="InterPro" id="IPR001789">
    <property type="entry name" value="Sig_transdc_resp-reg_receiver"/>
</dbReference>
<comment type="caution">
    <text evidence="10">Lacks conserved residue(s) required for the propagation of feature annotation.</text>
</comment>
<keyword evidence="7" id="KW-0902">Two-component regulatory system</keyword>
<dbReference type="Pfam" id="PF13426">
    <property type="entry name" value="PAS_9"/>
    <property type="match status" value="1"/>
</dbReference>
<dbReference type="InterPro" id="IPR042240">
    <property type="entry name" value="CHASE_sf"/>
</dbReference>
<dbReference type="InterPro" id="IPR008207">
    <property type="entry name" value="Sig_transdc_His_kin_Hpt_dom"/>
</dbReference>
<dbReference type="CDD" id="cd00082">
    <property type="entry name" value="HisKA"/>
    <property type="match status" value="1"/>
</dbReference>
<dbReference type="Pfam" id="PF03924">
    <property type="entry name" value="CHASE"/>
    <property type="match status" value="1"/>
</dbReference>
<dbReference type="InterPro" id="IPR003594">
    <property type="entry name" value="HATPase_dom"/>
</dbReference>
<feature type="modified residue" description="4-aspartylphosphate" evidence="10">
    <location>
        <position position="1042"/>
    </location>
</feature>
<dbReference type="EMBL" id="JBFRYB010000002">
    <property type="protein sequence ID" value="MEX1667108.1"/>
    <property type="molecule type" value="Genomic_DNA"/>
</dbReference>
<feature type="domain" description="PAC" evidence="14">
    <location>
        <begin position="393"/>
        <end position="444"/>
    </location>
</feature>
<feature type="modified residue" description="Phosphohistidine" evidence="9">
    <location>
        <position position="1194"/>
    </location>
</feature>
<evidence type="ECO:0000259" key="16">
    <source>
        <dbReference type="PROSITE" id="PS50894"/>
    </source>
</evidence>
<feature type="transmembrane region" description="Helical" evidence="11">
    <location>
        <begin position="34"/>
        <end position="54"/>
    </location>
</feature>
<accession>A0ABV3U1N2</accession>
<organism evidence="17 18">
    <name type="scientific">Zhongshania arctica</name>
    <dbReference type="NCBI Taxonomy" id="3238302"/>
    <lineage>
        <taxon>Bacteria</taxon>
        <taxon>Pseudomonadati</taxon>
        <taxon>Pseudomonadota</taxon>
        <taxon>Gammaproteobacteria</taxon>
        <taxon>Cellvibrionales</taxon>
        <taxon>Spongiibacteraceae</taxon>
        <taxon>Zhongshania</taxon>
    </lineage>
</organism>
<dbReference type="Gene3D" id="3.40.50.2300">
    <property type="match status" value="2"/>
</dbReference>
<evidence type="ECO:0000259" key="15">
    <source>
        <dbReference type="PROSITE" id="PS50839"/>
    </source>
</evidence>
<evidence type="ECO:0000256" key="2">
    <source>
        <dbReference type="ARBA" id="ARBA00004370"/>
    </source>
</evidence>
<name>A0ABV3U1N2_9GAMM</name>